<evidence type="ECO:0008006" key="3">
    <source>
        <dbReference type="Google" id="ProtNLM"/>
    </source>
</evidence>
<dbReference type="EMBL" id="QCXX01000001">
    <property type="protein sequence ID" value="PUV26223.1"/>
    <property type="molecule type" value="Genomic_DNA"/>
</dbReference>
<keyword evidence="2" id="KW-1185">Reference proteome</keyword>
<accession>A0A363NZU5</accession>
<reference evidence="1 2" key="1">
    <citation type="submission" date="2018-04" db="EMBL/GenBank/DDBJ databases">
        <title>Sphingobacterium sp. M46 Genome.</title>
        <authorList>
            <person name="Cheng J."/>
            <person name="Li Y."/>
        </authorList>
    </citation>
    <scope>NUCLEOTIDE SEQUENCE [LARGE SCALE GENOMIC DNA]</scope>
    <source>
        <strain evidence="1 2">M46</strain>
    </source>
</reference>
<evidence type="ECO:0000313" key="1">
    <source>
        <dbReference type="EMBL" id="PUV26223.1"/>
    </source>
</evidence>
<dbReference type="PROSITE" id="PS51257">
    <property type="entry name" value="PROKAR_LIPOPROTEIN"/>
    <property type="match status" value="1"/>
</dbReference>
<proteinExistence type="predicted"/>
<dbReference type="Proteomes" id="UP000250831">
    <property type="component" value="Unassembled WGS sequence"/>
</dbReference>
<protein>
    <recommendedName>
        <fullName evidence="3">DUF5007 domain-containing protein</fullName>
    </recommendedName>
</protein>
<sequence>MSMKMNHITRYTILLGIMIGIIISSCSKIEEGFLSDTIRYRDSVIYCKRGMTLTLSDRINADGSTPPFEFKMLNLRNKSTGEPAPEEFTKMYEIEVFKEGMTFNAATDTTVALLKAKRELKQVTPMEFNPVSGQISFNRASANLPLGVYTFDLQATNRKGTKIYKSFAEIHVIEPFLEDIFELTYASLTGSNAAETFTPAYNNNIKLTCTKVSDEGARVILKIVDKNGRAWDPSAGQVIKRGDRPTFESHVRFNPVVATNTALVCDYEVAPFPLTKFNDGKTNWDYNIYYRIPMRFAAMDGHPNHNINPVFGFRVLMEGTFEVEVKLTNVAAINSSGPPATGL</sequence>
<evidence type="ECO:0000313" key="2">
    <source>
        <dbReference type="Proteomes" id="UP000250831"/>
    </source>
</evidence>
<gene>
    <name evidence="1" type="ORF">DCO56_04515</name>
</gene>
<dbReference type="AlphaFoldDB" id="A0A363NZU5"/>
<organism evidence="1 2">
    <name type="scientific">Sphingobacterium athyrii</name>
    <dbReference type="NCBI Taxonomy" id="2152717"/>
    <lineage>
        <taxon>Bacteria</taxon>
        <taxon>Pseudomonadati</taxon>
        <taxon>Bacteroidota</taxon>
        <taxon>Sphingobacteriia</taxon>
        <taxon>Sphingobacteriales</taxon>
        <taxon>Sphingobacteriaceae</taxon>
        <taxon>Sphingobacterium</taxon>
    </lineage>
</organism>
<comment type="caution">
    <text evidence="1">The sequence shown here is derived from an EMBL/GenBank/DDBJ whole genome shotgun (WGS) entry which is preliminary data.</text>
</comment>
<dbReference type="OrthoDB" id="628330at2"/>
<name>A0A363NZU5_9SPHI</name>